<evidence type="ECO:0000256" key="1">
    <source>
        <dbReference type="SAM" id="MobiDB-lite"/>
    </source>
</evidence>
<accession>A0A1I7XNY7</accession>
<dbReference type="Proteomes" id="UP000095283">
    <property type="component" value="Unplaced"/>
</dbReference>
<feature type="region of interest" description="Disordered" evidence="1">
    <location>
        <begin position="149"/>
        <end position="198"/>
    </location>
</feature>
<organism evidence="2 3">
    <name type="scientific">Heterorhabditis bacteriophora</name>
    <name type="common">Entomopathogenic nematode worm</name>
    <dbReference type="NCBI Taxonomy" id="37862"/>
    <lineage>
        <taxon>Eukaryota</taxon>
        <taxon>Metazoa</taxon>
        <taxon>Ecdysozoa</taxon>
        <taxon>Nematoda</taxon>
        <taxon>Chromadorea</taxon>
        <taxon>Rhabditida</taxon>
        <taxon>Rhabditina</taxon>
        <taxon>Rhabditomorpha</taxon>
        <taxon>Strongyloidea</taxon>
        <taxon>Heterorhabditidae</taxon>
        <taxon>Heterorhabditis</taxon>
    </lineage>
</organism>
<keyword evidence="2" id="KW-1185">Reference proteome</keyword>
<protein>
    <submittedName>
        <fullName evidence="3">RING-type domain-containing protein</fullName>
    </submittedName>
</protein>
<dbReference type="AlphaFoldDB" id="A0A1I7XNY7"/>
<reference evidence="3" key="1">
    <citation type="submission" date="2016-11" db="UniProtKB">
        <authorList>
            <consortium name="WormBaseParasite"/>
        </authorList>
    </citation>
    <scope>IDENTIFICATION</scope>
</reference>
<name>A0A1I7XNY7_HETBA</name>
<feature type="compositionally biased region" description="Acidic residues" evidence="1">
    <location>
        <begin position="149"/>
        <end position="172"/>
    </location>
</feature>
<proteinExistence type="predicted"/>
<evidence type="ECO:0000313" key="2">
    <source>
        <dbReference type="Proteomes" id="UP000095283"/>
    </source>
</evidence>
<dbReference type="WBParaSite" id="Hba_19188">
    <property type="protein sequence ID" value="Hba_19188"/>
    <property type="gene ID" value="Hba_19188"/>
</dbReference>
<feature type="compositionally biased region" description="Polar residues" evidence="1">
    <location>
        <begin position="178"/>
        <end position="190"/>
    </location>
</feature>
<sequence length="256" mass="28875">MRDREIAIRLQEEVNRTREAEATMTSEEIGMHEAILAHGSPEIIVISERNSNSNRMSRFPLRLAGSRIRELNRDTGIFGGDMIVDEPSDLSNAVANISYSSDDSSGESIVDDEVRNVLFLDSMYIFWDNTHEDIDPANNTYGRDSFVVSDEEVSEDDESDESEDDFDSDDDSVLMIHSNHNSTPTSSVPLNTAGAHSDEDDDTVIRCVNRWYAAANHHHSLDINNGHPPNNHRQCPLCRHNWTGQVEVTSMFHLRD</sequence>
<evidence type="ECO:0000313" key="3">
    <source>
        <dbReference type="WBParaSite" id="Hba_19188"/>
    </source>
</evidence>